<feature type="domain" description="Tetracyclin repressor-like C-terminal group 31" evidence="1">
    <location>
        <begin position="28"/>
        <end position="135"/>
    </location>
</feature>
<name>A0ABP8JPY7_9ACTN</name>
<reference evidence="3" key="1">
    <citation type="journal article" date="2019" name="Int. J. Syst. Evol. Microbiol.">
        <title>The Global Catalogue of Microorganisms (GCM) 10K type strain sequencing project: providing services to taxonomists for standard genome sequencing and annotation.</title>
        <authorList>
            <consortium name="The Broad Institute Genomics Platform"/>
            <consortium name="The Broad Institute Genome Sequencing Center for Infectious Disease"/>
            <person name="Wu L."/>
            <person name="Ma J."/>
        </authorList>
    </citation>
    <scope>NUCLEOTIDE SEQUENCE [LARGE SCALE GENOMIC DNA]</scope>
    <source>
        <strain evidence="3">JCM 17688</strain>
    </source>
</reference>
<evidence type="ECO:0000313" key="2">
    <source>
        <dbReference type="EMBL" id="GAA4394190.1"/>
    </source>
</evidence>
<dbReference type="InterPro" id="IPR041583">
    <property type="entry name" value="TetR_C_31"/>
</dbReference>
<dbReference type="Pfam" id="PF17940">
    <property type="entry name" value="TetR_C_31"/>
    <property type="match status" value="1"/>
</dbReference>
<protein>
    <recommendedName>
        <fullName evidence="1">Tetracyclin repressor-like C-terminal group 31 domain-containing protein</fullName>
    </recommendedName>
</protein>
<sequence>MTNAVTYAGDHDVADVRARADTVSRRRRGAQATADILATVFFPADSADGMREVVSRYERLVVSTREPRLQAVQERLREELTALHIEVLERSGRGVERRRVQRLMAVEDGAALAAFTLPEGDPHRAVRDAVVDVIDSLAPPG</sequence>
<dbReference type="Gene3D" id="1.10.357.10">
    <property type="entry name" value="Tetracycline Repressor, domain 2"/>
    <property type="match status" value="1"/>
</dbReference>
<proteinExistence type="predicted"/>
<comment type="caution">
    <text evidence="2">The sequence shown here is derived from an EMBL/GenBank/DDBJ whole genome shotgun (WGS) entry which is preliminary data.</text>
</comment>
<keyword evidence="3" id="KW-1185">Reference proteome</keyword>
<dbReference type="Proteomes" id="UP001500635">
    <property type="component" value="Unassembled WGS sequence"/>
</dbReference>
<gene>
    <name evidence="2" type="ORF">GCM10023147_25830</name>
</gene>
<evidence type="ECO:0000313" key="3">
    <source>
        <dbReference type="Proteomes" id="UP001500635"/>
    </source>
</evidence>
<organism evidence="2 3">
    <name type="scientific">Tsukamurella soli</name>
    <dbReference type="NCBI Taxonomy" id="644556"/>
    <lineage>
        <taxon>Bacteria</taxon>
        <taxon>Bacillati</taxon>
        <taxon>Actinomycetota</taxon>
        <taxon>Actinomycetes</taxon>
        <taxon>Mycobacteriales</taxon>
        <taxon>Tsukamurellaceae</taxon>
        <taxon>Tsukamurella</taxon>
    </lineage>
</organism>
<accession>A0ABP8JPY7</accession>
<evidence type="ECO:0000259" key="1">
    <source>
        <dbReference type="Pfam" id="PF17940"/>
    </source>
</evidence>
<dbReference type="EMBL" id="BAABFR010000036">
    <property type="protein sequence ID" value="GAA4394190.1"/>
    <property type="molecule type" value="Genomic_DNA"/>
</dbReference>